<name>A0AAN8UAQ6_SOLBU</name>
<dbReference type="EMBL" id="JBANQN010000001">
    <property type="protein sequence ID" value="KAK6804273.1"/>
    <property type="molecule type" value="Genomic_DNA"/>
</dbReference>
<reference evidence="1 2" key="1">
    <citation type="submission" date="2024-02" db="EMBL/GenBank/DDBJ databases">
        <title>de novo genome assembly of Solanum bulbocastanum strain 11H21.</title>
        <authorList>
            <person name="Hosaka A.J."/>
        </authorList>
    </citation>
    <scope>NUCLEOTIDE SEQUENCE [LARGE SCALE GENOMIC DNA]</scope>
    <source>
        <tissue evidence="1">Young leaves</tissue>
    </source>
</reference>
<gene>
    <name evidence="1" type="ORF">RDI58_002057</name>
</gene>
<protein>
    <submittedName>
        <fullName evidence="1">Uncharacterized protein</fullName>
    </submittedName>
</protein>
<comment type="caution">
    <text evidence="1">The sequence shown here is derived from an EMBL/GenBank/DDBJ whole genome shotgun (WGS) entry which is preliminary data.</text>
</comment>
<evidence type="ECO:0000313" key="2">
    <source>
        <dbReference type="Proteomes" id="UP001371456"/>
    </source>
</evidence>
<dbReference type="AlphaFoldDB" id="A0AAN8UAQ6"/>
<sequence length="31" mass="3442">MGYKICYQRNNTGKSIQSDASSNNILHVIGE</sequence>
<evidence type="ECO:0000313" key="1">
    <source>
        <dbReference type="EMBL" id="KAK6804273.1"/>
    </source>
</evidence>
<dbReference type="Proteomes" id="UP001371456">
    <property type="component" value="Unassembled WGS sequence"/>
</dbReference>
<organism evidence="1 2">
    <name type="scientific">Solanum bulbocastanum</name>
    <name type="common">Wild potato</name>
    <dbReference type="NCBI Taxonomy" id="147425"/>
    <lineage>
        <taxon>Eukaryota</taxon>
        <taxon>Viridiplantae</taxon>
        <taxon>Streptophyta</taxon>
        <taxon>Embryophyta</taxon>
        <taxon>Tracheophyta</taxon>
        <taxon>Spermatophyta</taxon>
        <taxon>Magnoliopsida</taxon>
        <taxon>eudicotyledons</taxon>
        <taxon>Gunneridae</taxon>
        <taxon>Pentapetalae</taxon>
        <taxon>asterids</taxon>
        <taxon>lamiids</taxon>
        <taxon>Solanales</taxon>
        <taxon>Solanaceae</taxon>
        <taxon>Solanoideae</taxon>
        <taxon>Solaneae</taxon>
        <taxon>Solanum</taxon>
    </lineage>
</organism>
<accession>A0AAN8UAQ6</accession>
<keyword evidence="2" id="KW-1185">Reference proteome</keyword>
<proteinExistence type="predicted"/>